<evidence type="ECO:0000313" key="3">
    <source>
        <dbReference type="Proteomes" id="UP000615446"/>
    </source>
</evidence>
<dbReference type="Proteomes" id="UP000615446">
    <property type="component" value="Unassembled WGS sequence"/>
</dbReference>
<gene>
    <name evidence="2" type="ORF">RCL2_001631300</name>
</gene>
<keyword evidence="1" id="KW-0175">Coiled coil</keyword>
<dbReference type="AlphaFoldDB" id="A0A8H3LQA4"/>
<sequence>MQFINSLRELNVKLLAEIAKLKKENAEILKLKEKLLKFAKVETENTRLKQIIEKNARHDSENVKLKSRVSKLEVRFALLEQGSIVDGMVLSFGQIQNNKEAMPVMMILIVDIFNSIIDQLNNEVEQVPSDLDDMTKISEITDMLTSEQDEQDLSQSYEASSESIRSALQVNASKLAYNLENCKDSSQLKSCDMEEFQYDEVIAKLNKYIVDPSSDTTYNIVCMFKKANKLGQETILYWCYFIEKYDKRIDNLVTSGVKKKTATSMIYQEFKQLLPEITDVNLHQKILRVRKLFKLFNTLGLEIISQVSYSTDAILSFNYQQIQNVIDYMNSVTSSHNETETAGHVRDYHLEQYDIDKRFALSLNKQYEKVPAKKQYWRGTSGQDIYADFENHISITEGLAV</sequence>
<evidence type="ECO:0000313" key="2">
    <source>
        <dbReference type="EMBL" id="GES89414.1"/>
    </source>
</evidence>
<feature type="coiled-coil region" evidence="1">
    <location>
        <begin position="4"/>
        <end position="34"/>
    </location>
</feature>
<proteinExistence type="predicted"/>
<name>A0A8H3LQA4_9GLOM</name>
<evidence type="ECO:0000256" key="1">
    <source>
        <dbReference type="SAM" id="Coils"/>
    </source>
</evidence>
<organism evidence="2 3">
    <name type="scientific">Rhizophagus clarus</name>
    <dbReference type="NCBI Taxonomy" id="94130"/>
    <lineage>
        <taxon>Eukaryota</taxon>
        <taxon>Fungi</taxon>
        <taxon>Fungi incertae sedis</taxon>
        <taxon>Mucoromycota</taxon>
        <taxon>Glomeromycotina</taxon>
        <taxon>Glomeromycetes</taxon>
        <taxon>Glomerales</taxon>
        <taxon>Glomeraceae</taxon>
        <taxon>Rhizophagus</taxon>
    </lineage>
</organism>
<dbReference type="EMBL" id="BLAL01000187">
    <property type="protein sequence ID" value="GES89414.1"/>
    <property type="molecule type" value="Genomic_DNA"/>
</dbReference>
<dbReference type="OrthoDB" id="2446157at2759"/>
<accession>A0A8H3LQA4</accession>
<comment type="caution">
    <text evidence="2">The sequence shown here is derived from an EMBL/GenBank/DDBJ whole genome shotgun (WGS) entry which is preliminary data.</text>
</comment>
<protein>
    <submittedName>
        <fullName evidence="2">Uncharacterized protein</fullName>
    </submittedName>
</protein>
<reference evidence="2" key="1">
    <citation type="submission" date="2019-10" db="EMBL/GenBank/DDBJ databases">
        <title>Conservation and host-specific expression of non-tandemly repeated heterogenous ribosome RNA gene in arbuscular mycorrhizal fungi.</title>
        <authorList>
            <person name="Maeda T."/>
            <person name="Kobayashi Y."/>
            <person name="Nakagawa T."/>
            <person name="Ezawa T."/>
            <person name="Yamaguchi K."/>
            <person name="Bino T."/>
            <person name="Nishimoto Y."/>
            <person name="Shigenobu S."/>
            <person name="Kawaguchi M."/>
        </authorList>
    </citation>
    <scope>NUCLEOTIDE SEQUENCE</scope>
    <source>
        <strain evidence="2">HR1</strain>
    </source>
</reference>